<evidence type="ECO:0000256" key="6">
    <source>
        <dbReference type="RuleBase" id="RU004057"/>
    </source>
</evidence>
<feature type="coiled-coil region" evidence="7">
    <location>
        <begin position="68"/>
        <end position="109"/>
    </location>
</feature>
<evidence type="ECO:0000256" key="4">
    <source>
        <dbReference type="ARBA" id="ARBA00022989"/>
    </source>
</evidence>
<keyword evidence="5 8" id="KW-0472">Membrane</keyword>
<keyword evidence="2" id="KW-1003">Cell membrane</keyword>
<feature type="transmembrane region" description="Helical" evidence="8">
    <location>
        <begin position="376"/>
        <end position="398"/>
    </location>
</feature>
<evidence type="ECO:0000313" key="11">
    <source>
        <dbReference type="EMBL" id="RMA80207.1"/>
    </source>
</evidence>
<evidence type="ECO:0000256" key="5">
    <source>
        <dbReference type="ARBA" id="ARBA00023136"/>
    </source>
</evidence>
<dbReference type="InterPro" id="IPR050790">
    <property type="entry name" value="ExbB/TolQ_transport"/>
</dbReference>
<evidence type="ECO:0000256" key="3">
    <source>
        <dbReference type="ARBA" id="ARBA00022692"/>
    </source>
</evidence>
<dbReference type="OrthoDB" id="4045at2"/>
<evidence type="ECO:0000256" key="8">
    <source>
        <dbReference type="SAM" id="Phobius"/>
    </source>
</evidence>
<dbReference type="GO" id="GO:0017038">
    <property type="term" value="P:protein import"/>
    <property type="evidence" value="ECO:0007669"/>
    <property type="project" value="TreeGrafter"/>
</dbReference>
<comment type="similarity">
    <text evidence="6">Belongs to the exbB/tolQ family.</text>
</comment>
<feature type="signal peptide" evidence="9">
    <location>
        <begin position="1"/>
        <end position="23"/>
    </location>
</feature>
<sequence length="458" mass="49199">MKKNFLVSAALAVATTFGANAIAQDNETAVTFDQLLNDIRNNRYALTQEHQEREARFARERNNQQALLRQARAEETRQQQILTQLEAEYEENTQKIRDARSRLNEAKGDLGELFGHLQGFAGDSREIFKNSITSVQYGQREQAITDMIAKLDTTSDQLPTIAEIEALWFEVQREMVATGEVVSFNADVTNPNGESNNQTVTRVGVFNLVSEGKYLSFNPTTGIVSELPRQRDDALAGAENLATASAGLTAFKVDPTGPTGGTLLNALIDTPTIEERIAQGKEVGYIIISIGVIGVLIALLRMIVLVGMSAKVNAQAKSETIDTKNPLGRILQVAADNGSADLETLELKISEQILKERPAIEKGVNIIKIIGAVAPLLGLLGTVTGMIITFQAITIFGAGDPTAMAGGISAALMTTVLGLCVAIPMVLLHTIVAGRSKSVLAVLEEQATGIVATRSEAK</sequence>
<proteinExistence type="inferred from homology"/>
<dbReference type="PIRSF" id="PIRSF037714">
    <property type="entry name" value="TolR"/>
    <property type="match status" value="1"/>
</dbReference>
<dbReference type="InterPro" id="IPR017270">
    <property type="entry name" value="MotA/TolQ/ExbB-rel"/>
</dbReference>
<dbReference type="AlphaFoldDB" id="A0A3M0A6I9"/>
<keyword evidence="6" id="KW-0653">Protein transport</keyword>
<evidence type="ECO:0000256" key="1">
    <source>
        <dbReference type="ARBA" id="ARBA00004651"/>
    </source>
</evidence>
<dbReference type="PANTHER" id="PTHR30625:SF11">
    <property type="entry name" value="MOTA_TOLQ_EXBB PROTON CHANNEL DOMAIN-CONTAINING PROTEIN"/>
    <property type="match status" value="1"/>
</dbReference>
<dbReference type="Proteomes" id="UP000267187">
    <property type="component" value="Unassembled WGS sequence"/>
</dbReference>
<feature type="domain" description="MotA/TolQ/ExbB proton channel" evidence="10">
    <location>
        <begin position="324"/>
        <end position="444"/>
    </location>
</feature>
<evidence type="ECO:0000256" key="9">
    <source>
        <dbReference type="SAM" id="SignalP"/>
    </source>
</evidence>
<keyword evidence="6" id="KW-0813">Transport</keyword>
<reference evidence="11 12" key="1">
    <citation type="submission" date="2018-10" db="EMBL/GenBank/DDBJ databases">
        <title>Genomic Encyclopedia of Type Strains, Phase IV (KMG-IV): sequencing the most valuable type-strain genomes for metagenomic binning, comparative biology and taxonomic classification.</title>
        <authorList>
            <person name="Goeker M."/>
        </authorList>
    </citation>
    <scope>NUCLEOTIDE SEQUENCE [LARGE SCALE GENOMIC DNA]</scope>
    <source>
        <strain evidence="11 12">DSM 25080</strain>
    </source>
</reference>
<keyword evidence="12" id="KW-1185">Reference proteome</keyword>
<keyword evidence="7" id="KW-0175">Coiled coil</keyword>
<comment type="subcellular location">
    <subcellularLocation>
        <location evidence="1">Cell membrane</location>
        <topology evidence="1">Multi-pass membrane protein</topology>
    </subcellularLocation>
    <subcellularLocation>
        <location evidence="6">Membrane</location>
        <topology evidence="6">Multi-pass membrane protein</topology>
    </subcellularLocation>
</comment>
<evidence type="ECO:0000259" key="10">
    <source>
        <dbReference type="Pfam" id="PF01618"/>
    </source>
</evidence>
<keyword evidence="3 8" id="KW-0812">Transmembrane</keyword>
<keyword evidence="4 8" id="KW-1133">Transmembrane helix</keyword>
<dbReference type="Pfam" id="PF01618">
    <property type="entry name" value="MotA_ExbB"/>
    <property type="match status" value="1"/>
</dbReference>
<comment type="caution">
    <text evidence="11">The sequence shown here is derived from an EMBL/GenBank/DDBJ whole genome shotgun (WGS) entry which is preliminary data.</text>
</comment>
<feature type="transmembrane region" description="Helical" evidence="8">
    <location>
        <begin position="404"/>
        <end position="428"/>
    </location>
</feature>
<accession>A0A3M0A6I9</accession>
<evidence type="ECO:0000313" key="12">
    <source>
        <dbReference type="Proteomes" id="UP000267187"/>
    </source>
</evidence>
<keyword evidence="9" id="KW-0732">Signal</keyword>
<feature type="transmembrane region" description="Helical" evidence="8">
    <location>
        <begin position="283"/>
        <end position="308"/>
    </location>
</feature>
<name>A0A3M0A6I9_9GAMM</name>
<feature type="chain" id="PRO_5018244293" evidence="9">
    <location>
        <begin position="24"/>
        <end position="458"/>
    </location>
</feature>
<dbReference type="GO" id="GO:0005886">
    <property type="term" value="C:plasma membrane"/>
    <property type="evidence" value="ECO:0007669"/>
    <property type="project" value="UniProtKB-SubCell"/>
</dbReference>
<dbReference type="EMBL" id="REFJ01000003">
    <property type="protein sequence ID" value="RMA80207.1"/>
    <property type="molecule type" value="Genomic_DNA"/>
</dbReference>
<dbReference type="PANTHER" id="PTHR30625">
    <property type="entry name" value="PROTEIN TOLQ"/>
    <property type="match status" value="1"/>
</dbReference>
<gene>
    <name evidence="11" type="ORF">DFR27_1570</name>
</gene>
<dbReference type="RefSeq" id="WP_121876885.1">
    <property type="nucleotide sequence ID" value="NZ_REFJ01000003.1"/>
</dbReference>
<evidence type="ECO:0000256" key="2">
    <source>
        <dbReference type="ARBA" id="ARBA00022475"/>
    </source>
</evidence>
<dbReference type="InterPro" id="IPR002898">
    <property type="entry name" value="MotA_ExbB_proton_chnl"/>
</dbReference>
<evidence type="ECO:0000256" key="7">
    <source>
        <dbReference type="SAM" id="Coils"/>
    </source>
</evidence>
<protein>
    <submittedName>
        <fullName evidence="11">Outer membrane transport energization protein ExbB</fullName>
    </submittedName>
</protein>
<organism evidence="11 12">
    <name type="scientific">Umboniibacter marinipuniceus</name>
    <dbReference type="NCBI Taxonomy" id="569599"/>
    <lineage>
        <taxon>Bacteria</taxon>
        <taxon>Pseudomonadati</taxon>
        <taxon>Pseudomonadota</taxon>
        <taxon>Gammaproteobacteria</taxon>
        <taxon>Cellvibrionales</taxon>
        <taxon>Cellvibrionaceae</taxon>
        <taxon>Umboniibacter</taxon>
    </lineage>
</organism>